<sequence length="118" mass="13577">MDGWMDGVEKQGCIAPPSLLGQGLPFNLQVAYSFEDEYLDPTYIDGLRRHHLSQLIVELSNQEAEYGHTRPLPKQVRLVEGVIFLPFQFTVSPHYWEHKLTDYLRLGLQAFTLFTTVP</sequence>
<dbReference type="STRING" id="6205.A0A0R3WW83"/>
<accession>A0A0R3WW83</accession>
<proteinExistence type="predicted"/>
<dbReference type="WBParaSite" id="TTAC_0000502301-mRNA-1">
    <property type="protein sequence ID" value="TTAC_0000502301-mRNA-1"/>
    <property type="gene ID" value="TTAC_0000502301"/>
</dbReference>
<evidence type="ECO:0000313" key="3">
    <source>
        <dbReference type="WBParaSite" id="TTAC_0000502301-mRNA-1"/>
    </source>
</evidence>
<dbReference type="EMBL" id="UYWX01005939">
    <property type="protein sequence ID" value="VDM26058.1"/>
    <property type="molecule type" value="Genomic_DNA"/>
</dbReference>
<protein>
    <submittedName>
        <fullName evidence="3">Glyco_hydro_38N domain-containing protein</fullName>
    </submittedName>
</protein>
<keyword evidence="2" id="KW-1185">Reference proteome</keyword>
<organism evidence="3">
    <name type="scientific">Hydatigena taeniaeformis</name>
    <name type="common">Feline tapeworm</name>
    <name type="synonym">Taenia taeniaeformis</name>
    <dbReference type="NCBI Taxonomy" id="6205"/>
    <lineage>
        <taxon>Eukaryota</taxon>
        <taxon>Metazoa</taxon>
        <taxon>Spiralia</taxon>
        <taxon>Lophotrochozoa</taxon>
        <taxon>Platyhelminthes</taxon>
        <taxon>Cestoda</taxon>
        <taxon>Eucestoda</taxon>
        <taxon>Cyclophyllidea</taxon>
        <taxon>Taeniidae</taxon>
        <taxon>Hydatigera</taxon>
    </lineage>
</organism>
<dbReference type="AlphaFoldDB" id="A0A0R3WW83"/>
<dbReference type="Proteomes" id="UP000274429">
    <property type="component" value="Unassembled WGS sequence"/>
</dbReference>
<reference evidence="3" key="1">
    <citation type="submission" date="2017-02" db="UniProtKB">
        <authorList>
            <consortium name="WormBaseParasite"/>
        </authorList>
    </citation>
    <scope>IDENTIFICATION</scope>
</reference>
<gene>
    <name evidence="1" type="ORF">TTAC_LOCUS5008</name>
</gene>
<evidence type="ECO:0000313" key="1">
    <source>
        <dbReference type="EMBL" id="VDM26058.1"/>
    </source>
</evidence>
<name>A0A0R3WW83_HYDTA</name>
<evidence type="ECO:0000313" key="2">
    <source>
        <dbReference type="Proteomes" id="UP000274429"/>
    </source>
</evidence>
<reference evidence="1 2" key="2">
    <citation type="submission" date="2018-11" db="EMBL/GenBank/DDBJ databases">
        <authorList>
            <consortium name="Pathogen Informatics"/>
        </authorList>
    </citation>
    <scope>NUCLEOTIDE SEQUENCE [LARGE SCALE GENOMIC DNA]</scope>
</reference>